<evidence type="ECO:0000313" key="14">
    <source>
        <dbReference type="Proteomes" id="UP000192917"/>
    </source>
</evidence>
<keyword evidence="3 10" id="KW-0813">Transport</keyword>
<dbReference type="PANTHER" id="PTHR33446">
    <property type="entry name" value="PROTEIN TONB-RELATED"/>
    <property type="match status" value="1"/>
</dbReference>
<evidence type="ECO:0000256" key="11">
    <source>
        <dbReference type="SAM" id="MobiDB-lite"/>
    </source>
</evidence>
<accession>A0A1Y6BNM5</accession>
<dbReference type="STRING" id="560819.SAMN05428998_106220"/>
<evidence type="ECO:0000256" key="7">
    <source>
        <dbReference type="ARBA" id="ARBA00022927"/>
    </source>
</evidence>
<keyword evidence="9" id="KW-0472">Membrane</keyword>
<comment type="subcellular location">
    <subcellularLocation>
        <location evidence="1 10">Cell inner membrane</location>
        <topology evidence="1 10">Single-pass membrane protein</topology>
        <orientation evidence="1 10">Periplasmic side</orientation>
    </subcellularLocation>
</comment>
<comment type="function">
    <text evidence="10">Interacts with outer membrane receptor proteins that carry out high-affinity binding and energy dependent uptake into the periplasmic space of specific substrates. It could act to transduce energy from the cytoplasmic membrane to specific energy-requiring processes in the outer membrane, resulting in the release into the periplasm of ligands bound by these outer membrane proteins.</text>
</comment>
<evidence type="ECO:0000256" key="4">
    <source>
        <dbReference type="ARBA" id="ARBA00022475"/>
    </source>
</evidence>
<dbReference type="InterPro" id="IPR037682">
    <property type="entry name" value="TonB_C"/>
</dbReference>
<dbReference type="SUPFAM" id="SSF74653">
    <property type="entry name" value="TolA/TonB C-terminal domain"/>
    <property type="match status" value="1"/>
</dbReference>
<reference evidence="13 14" key="1">
    <citation type="submission" date="2017-04" db="EMBL/GenBank/DDBJ databases">
        <authorList>
            <person name="Afonso C.L."/>
            <person name="Miller P.J."/>
            <person name="Scott M.A."/>
            <person name="Spackman E."/>
            <person name="Goraichik I."/>
            <person name="Dimitrov K.M."/>
            <person name="Suarez D.L."/>
            <person name="Swayne D.E."/>
        </authorList>
    </citation>
    <scope>NUCLEOTIDE SEQUENCE [LARGE SCALE GENOMIC DNA]</scope>
    <source>
        <strain evidence="13 14">USBA 355</strain>
    </source>
</reference>
<evidence type="ECO:0000256" key="10">
    <source>
        <dbReference type="RuleBase" id="RU362123"/>
    </source>
</evidence>
<feature type="compositionally biased region" description="Basic and acidic residues" evidence="11">
    <location>
        <begin position="167"/>
        <end position="176"/>
    </location>
</feature>
<gene>
    <name evidence="13" type="ORF">SAMN05428998_106220</name>
</gene>
<dbReference type="GO" id="GO:0015891">
    <property type="term" value="P:siderophore transport"/>
    <property type="evidence" value="ECO:0007669"/>
    <property type="project" value="InterPro"/>
</dbReference>
<protein>
    <recommendedName>
        <fullName evidence="10">Protein TonB</fullName>
    </recommendedName>
</protein>
<keyword evidence="4 10" id="KW-1003">Cell membrane</keyword>
<sequence length="339" mass="35067">MELGRSHWLAAFAGALALHALVAAVWLWQAPASGAASAGLGGVTVSLGPSGGAPGSEARQSEASDSAEPVAAAESVEAEQLESVTSVTPEAAEVPPVAPETAQVIETPVQQPVEPLPQPELTELAEVPAVEAKPVDAEPQPEIAKAVEPPEAATAREVVAAVPPPPKPRDLPEAPKRKPKQAAQPVAKAAPASAAQVTEQVAAATAGPPDEAASSVAGAGGMSGTQARRDSGNGPSTSGGGLPGESADYLSLLQAWLEKHKVYPERAQARRQEGTVLLYFVMDRDGKVLDHRIVRGSGHPLLDREAEEMIARADPLPAMPDSMQRDRLELVVPVQFLLR</sequence>
<dbReference type="NCBIfam" id="TIGR01352">
    <property type="entry name" value="tonB_Cterm"/>
    <property type="match status" value="1"/>
</dbReference>
<dbReference type="EMBL" id="FWZX01000006">
    <property type="protein sequence ID" value="SMF19318.1"/>
    <property type="molecule type" value="Genomic_DNA"/>
</dbReference>
<comment type="similarity">
    <text evidence="2 10">Belongs to the TonB family.</text>
</comment>
<dbReference type="GO" id="GO:0030288">
    <property type="term" value="C:outer membrane-bounded periplasmic space"/>
    <property type="evidence" value="ECO:0007669"/>
    <property type="project" value="InterPro"/>
</dbReference>
<organism evidence="13 14">
    <name type="scientific">Tistlia consotensis USBA 355</name>
    <dbReference type="NCBI Taxonomy" id="560819"/>
    <lineage>
        <taxon>Bacteria</taxon>
        <taxon>Pseudomonadati</taxon>
        <taxon>Pseudomonadota</taxon>
        <taxon>Alphaproteobacteria</taxon>
        <taxon>Rhodospirillales</taxon>
        <taxon>Rhodovibrionaceae</taxon>
        <taxon>Tistlia</taxon>
    </lineage>
</organism>
<keyword evidence="6" id="KW-0812">Transmembrane</keyword>
<dbReference type="InterPro" id="IPR003538">
    <property type="entry name" value="TonB"/>
</dbReference>
<evidence type="ECO:0000259" key="12">
    <source>
        <dbReference type="PROSITE" id="PS52015"/>
    </source>
</evidence>
<feature type="region of interest" description="Disordered" evidence="11">
    <location>
        <begin position="137"/>
        <end position="245"/>
    </location>
</feature>
<dbReference type="PRINTS" id="PR01374">
    <property type="entry name" value="TONBPROTEIN"/>
</dbReference>
<dbReference type="Pfam" id="PF03544">
    <property type="entry name" value="TonB_C"/>
    <property type="match status" value="1"/>
</dbReference>
<proteinExistence type="inferred from homology"/>
<evidence type="ECO:0000313" key="13">
    <source>
        <dbReference type="EMBL" id="SMF19318.1"/>
    </source>
</evidence>
<dbReference type="GO" id="GO:0015031">
    <property type="term" value="P:protein transport"/>
    <property type="evidence" value="ECO:0007669"/>
    <property type="project" value="UniProtKB-UniRule"/>
</dbReference>
<dbReference type="RefSeq" id="WP_085122695.1">
    <property type="nucleotide sequence ID" value="NZ_FWZX01000006.1"/>
</dbReference>
<feature type="compositionally biased region" description="Low complexity" evidence="11">
    <location>
        <begin position="181"/>
        <end position="217"/>
    </location>
</feature>
<evidence type="ECO:0000256" key="9">
    <source>
        <dbReference type="ARBA" id="ARBA00023136"/>
    </source>
</evidence>
<evidence type="ECO:0000256" key="5">
    <source>
        <dbReference type="ARBA" id="ARBA00022519"/>
    </source>
</evidence>
<dbReference type="GO" id="GO:0031992">
    <property type="term" value="F:energy transducer activity"/>
    <property type="evidence" value="ECO:0007669"/>
    <property type="project" value="InterPro"/>
</dbReference>
<dbReference type="PANTHER" id="PTHR33446:SF2">
    <property type="entry name" value="PROTEIN TONB"/>
    <property type="match status" value="1"/>
</dbReference>
<feature type="compositionally biased region" description="Low complexity" evidence="11">
    <location>
        <begin position="81"/>
        <end position="99"/>
    </location>
</feature>
<name>A0A1Y6BNM5_9PROT</name>
<dbReference type="GO" id="GO:0055085">
    <property type="term" value="P:transmembrane transport"/>
    <property type="evidence" value="ECO:0007669"/>
    <property type="project" value="InterPro"/>
</dbReference>
<dbReference type="PROSITE" id="PS52015">
    <property type="entry name" value="TONB_CTD"/>
    <property type="match status" value="1"/>
</dbReference>
<evidence type="ECO:0000256" key="6">
    <source>
        <dbReference type="ARBA" id="ARBA00022692"/>
    </source>
</evidence>
<feature type="domain" description="TonB C-terminal" evidence="12">
    <location>
        <begin position="248"/>
        <end position="339"/>
    </location>
</feature>
<keyword evidence="8" id="KW-1133">Transmembrane helix</keyword>
<evidence type="ECO:0000256" key="8">
    <source>
        <dbReference type="ARBA" id="ARBA00022989"/>
    </source>
</evidence>
<evidence type="ECO:0000256" key="1">
    <source>
        <dbReference type="ARBA" id="ARBA00004383"/>
    </source>
</evidence>
<dbReference type="GO" id="GO:0098797">
    <property type="term" value="C:plasma membrane protein complex"/>
    <property type="evidence" value="ECO:0007669"/>
    <property type="project" value="TreeGrafter"/>
</dbReference>
<evidence type="ECO:0000256" key="3">
    <source>
        <dbReference type="ARBA" id="ARBA00022448"/>
    </source>
</evidence>
<dbReference type="Proteomes" id="UP000192917">
    <property type="component" value="Unassembled WGS sequence"/>
</dbReference>
<keyword evidence="5 10" id="KW-0997">Cell inner membrane</keyword>
<feature type="region of interest" description="Disordered" evidence="11">
    <location>
        <begin position="50"/>
        <end position="99"/>
    </location>
</feature>
<feature type="compositionally biased region" description="Low complexity" evidence="11">
    <location>
        <begin position="146"/>
        <end position="161"/>
    </location>
</feature>
<dbReference type="InterPro" id="IPR006260">
    <property type="entry name" value="TonB/TolA_C"/>
</dbReference>
<dbReference type="Gene3D" id="3.30.1150.10">
    <property type="match status" value="1"/>
</dbReference>
<keyword evidence="10" id="KW-0735">Signal-anchor</keyword>
<dbReference type="AlphaFoldDB" id="A0A1Y6BNM5"/>
<feature type="compositionally biased region" description="Low complexity" evidence="11">
    <location>
        <begin position="61"/>
        <end position="75"/>
    </location>
</feature>
<keyword evidence="7 10" id="KW-0653">Protein transport</keyword>
<evidence type="ECO:0000256" key="2">
    <source>
        <dbReference type="ARBA" id="ARBA00006555"/>
    </source>
</evidence>
<dbReference type="InterPro" id="IPR051045">
    <property type="entry name" value="TonB-dependent_transducer"/>
</dbReference>
<keyword evidence="14" id="KW-1185">Reference proteome</keyword>